<feature type="transmembrane region" description="Helical" evidence="1">
    <location>
        <begin position="33"/>
        <end position="56"/>
    </location>
</feature>
<reference evidence="2" key="1">
    <citation type="submission" date="2020-07" db="EMBL/GenBank/DDBJ databases">
        <title>Vallitalea pronyensis genome.</title>
        <authorList>
            <person name="Postec A."/>
        </authorList>
    </citation>
    <scope>NUCLEOTIDE SEQUENCE</scope>
    <source>
        <strain evidence="2">FatNI3</strain>
    </source>
</reference>
<dbReference type="RefSeq" id="WP_212698037.1">
    <property type="nucleotide sequence ID" value="NZ_CP058649.1"/>
</dbReference>
<dbReference type="InterPro" id="IPR010390">
    <property type="entry name" value="ABC-2_transporter-like"/>
</dbReference>
<evidence type="ECO:0000256" key="1">
    <source>
        <dbReference type="SAM" id="Phobius"/>
    </source>
</evidence>
<dbReference type="AlphaFoldDB" id="A0A8J8MIN8"/>
<feature type="transmembrane region" description="Helical" evidence="1">
    <location>
        <begin position="68"/>
        <end position="92"/>
    </location>
</feature>
<feature type="transmembrane region" description="Helical" evidence="1">
    <location>
        <begin position="153"/>
        <end position="182"/>
    </location>
</feature>
<accession>A0A8J8MIN8</accession>
<dbReference type="KEGG" id="vpy:HZI73_09645"/>
<keyword evidence="1" id="KW-0812">Transmembrane</keyword>
<evidence type="ECO:0000313" key="2">
    <source>
        <dbReference type="EMBL" id="QUI22547.1"/>
    </source>
</evidence>
<dbReference type="Pfam" id="PF06182">
    <property type="entry name" value="ABC2_membrane_6"/>
    <property type="match status" value="1"/>
</dbReference>
<organism evidence="2 3">
    <name type="scientific">Vallitalea pronyensis</name>
    <dbReference type="NCBI Taxonomy" id="1348613"/>
    <lineage>
        <taxon>Bacteria</taxon>
        <taxon>Bacillati</taxon>
        <taxon>Bacillota</taxon>
        <taxon>Clostridia</taxon>
        <taxon>Lachnospirales</taxon>
        <taxon>Vallitaleaceae</taxon>
        <taxon>Vallitalea</taxon>
    </lineage>
</organism>
<dbReference type="PANTHER" id="PTHR36833:SF2">
    <property type="entry name" value="SLR0610 PROTEIN"/>
    <property type="match status" value="1"/>
</dbReference>
<feature type="transmembrane region" description="Helical" evidence="1">
    <location>
        <begin position="237"/>
        <end position="257"/>
    </location>
</feature>
<proteinExistence type="predicted"/>
<feature type="transmembrane region" description="Helical" evidence="1">
    <location>
        <begin position="121"/>
        <end position="141"/>
    </location>
</feature>
<evidence type="ECO:0000313" key="3">
    <source>
        <dbReference type="Proteomes" id="UP000683246"/>
    </source>
</evidence>
<dbReference type="Proteomes" id="UP000683246">
    <property type="component" value="Chromosome"/>
</dbReference>
<keyword evidence="3" id="KW-1185">Reference proteome</keyword>
<gene>
    <name evidence="2" type="ORF">HZI73_09645</name>
</gene>
<dbReference type="EMBL" id="CP058649">
    <property type="protein sequence ID" value="QUI22547.1"/>
    <property type="molecule type" value="Genomic_DNA"/>
</dbReference>
<dbReference type="PANTHER" id="PTHR36833">
    <property type="entry name" value="SLR0610 PROTEIN-RELATED"/>
    <property type="match status" value="1"/>
</dbReference>
<name>A0A8J8MIN8_9FIRM</name>
<feature type="transmembrane region" description="Helical" evidence="1">
    <location>
        <begin position="212"/>
        <end position="231"/>
    </location>
</feature>
<keyword evidence="1" id="KW-0472">Membrane</keyword>
<protein>
    <submittedName>
        <fullName evidence="2">ABC-2 family transporter protein</fullName>
    </submittedName>
</protein>
<sequence length="269" mass="30407">MGNIIKNIKRYVDLYLVFAKNSLISQMEYRANFAAGILVEIGYFLAKFLYAIVVYQTGVTINGMAPDAILMFIGTYVMMTGIFMTFYTNFVLIPNYVRDGSLDLLMTKPVSLQFMATLRHLNYAMPIPNIIGGFVLIIIGWHKTGIPVTLAHILGFIGFTIIGILITYSVFLIPVLCSFWLISTSGLVRITETAWDFNNMPMDIYNKTIKNIGTFVIPIFLVSNFSPLFLLGRLETIHILWAIVAPFVFFTITRLIWKKAIKNYTSASS</sequence>
<keyword evidence="1" id="KW-1133">Transmembrane helix</keyword>